<gene>
    <name evidence="1" type="ORF">UFOVP265_59</name>
</gene>
<accession>A0A6J5LK97</accession>
<proteinExistence type="predicted"/>
<dbReference type="EMBL" id="LR796278">
    <property type="protein sequence ID" value="CAB4133972.1"/>
    <property type="molecule type" value="Genomic_DNA"/>
</dbReference>
<organism evidence="1">
    <name type="scientific">uncultured Caudovirales phage</name>
    <dbReference type="NCBI Taxonomy" id="2100421"/>
    <lineage>
        <taxon>Viruses</taxon>
        <taxon>Duplodnaviria</taxon>
        <taxon>Heunggongvirae</taxon>
        <taxon>Uroviricota</taxon>
        <taxon>Caudoviricetes</taxon>
        <taxon>Peduoviridae</taxon>
        <taxon>Maltschvirus</taxon>
        <taxon>Maltschvirus maltsch</taxon>
    </lineage>
</organism>
<sequence>MEGSEKMALYSQTVKDFVQDAYQLISASSPTVPLQGNDMQKGVRFLNELLKSYSSSSLLLTIAQKVNFTVQIGQQFVTFADPTYVPTADVTIGRLSNLENAWLELDGVDYPLIDESRNVFFGSYKYFPQLGLPRFVIITNDLNLTTMQLYPAPSQQYNMYVYGKFELPYIPETGTMSSVPLYYYRYLKFALARELAFYKGRSSAWDAKLEGMFQEARDEMESVSAMNLVIDSANESYLNGSWRLRSGI</sequence>
<evidence type="ECO:0000313" key="1">
    <source>
        <dbReference type="EMBL" id="CAB4133972.1"/>
    </source>
</evidence>
<name>A0A6J5LK97_9CAUD</name>
<reference evidence="1" key="1">
    <citation type="submission" date="2020-04" db="EMBL/GenBank/DDBJ databases">
        <authorList>
            <person name="Chiriac C."/>
            <person name="Salcher M."/>
            <person name="Ghai R."/>
            <person name="Kavagutti S V."/>
        </authorList>
    </citation>
    <scope>NUCLEOTIDE SEQUENCE</scope>
</reference>
<protein>
    <submittedName>
        <fullName evidence="1">Uncharacterized protein</fullName>
    </submittedName>
</protein>